<dbReference type="PANTHER" id="PTHR32014">
    <property type="entry name" value="BCL-2-MODIFYING FACTOR"/>
    <property type="match status" value="1"/>
</dbReference>
<dbReference type="GO" id="GO:0043065">
    <property type="term" value="P:positive regulation of apoptotic process"/>
    <property type="evidence" value="ECO:0007669"/>
    <property type="project" value="TreeGrafter"/>
</dbReference>
<dbReference type="AlphaFoldDB" id="A0A3Q2CXC4"/>
<protein>
    <submittedName>
        <fullName evidence="1">Bcl2 modifying factor</fullName>
    </submittedName>
</protein>
<accession>A0A3Q2CXC4</accession>
<dbReference type="GO" id="GO:0010507">
    <property type="term" value="P:negative regulation of autophagy"/>
    <property type="evidence" value="ECO:0007669"/>
    <property type="project" value="TreeGrafter"/>
</dbReference>
<proteinExistence type="predicted"/>
<dbReference type="InterPro" id="IPR028192">
    <property type="entry name" value="BMF"/>
</dbReference>
<dbReference type="Ensembl" id="ENSCVAT00000017120.1">
    <property type="protein sequence ID" value="ENSCVAP00000010434.1"/>
    <property type="gene ID" value="ENSCVAG00000012556.1"/>
</dbReference>
<dbReference type="GO" id="GO:0016459">
    <property type="term" value="C:myosin complex"/>
    <property type="evidence" value="ECO:0007669"/>
    <property type="project" value="TreeGrafter"/>
</dbReference>
<dbReference type="Proteomes" id="UP000265020">
    <property type="component" value="Unassembled WGS sequence"/>
</dbReference>
<reference evidence="1" key="1">
    <citation type="submission" date="2025-08" db="UniProtKB">
        <authorList>
            <consortium name="Ensembl"/>
        </authorList>
    </citation>
    <scope>IDENTIFICATION</scope>
</reference>
<sequence length="163" mass="18647">MEEEEDDVFEPDPNSWHTPFREIKFEDRGTQTPGPGVAPHNVMLPCGVVEEPRPLFYRNAGFRLHFPAHFELVGDFDVRRQAEHNRMEQLPLQQPAALSLEACIGQKLQIIGDQFHREHLQQIPGQPFPHLVHQHQALTLPPLPVYFSLLSPVVPLCCGGKWH</sequence>
<dbReference type="GeneTree" id="ENSGT00940000175994"/>
<name>A0A3Q2CXC4_CYPVA</name>
<dbReference type="GO" id="GO:0006915">
    <property type="term" value="P:apoptotic process"/>
    <property type="evidence" value="ECO:0007669"/>
    <property type="project" value="InterPro"/>
</dbReference>
<keyword evidence="2" id="KW-1185">Reference proteome</keyword>
<dbReference type="PANTHER" id="PTHR32014:SF2">
    <property type="entry name" value="BCL-2-MODIFYING FACTOR"/>
    <property type="match status" value="1"/>
</dbReference>
<evidence type="ECO:0000313" key="1">
    <source>
        <dbReference type="Ensembl" id="ENSCVAP00000010434.1"/>
    </source>
</evidence>
<dbReference type="Pfam" id="PF15185">
    <property type="entry name" value="BMF"/>
    <property type="match status" value="1"/>
</dbReference>
<reference evidence="1" key="2">
    <citation type="submission" date="2025-09" db="UniProtKB">
        <authorList>
            <consortium name="Ensembl"/>
        </authorList>
    </citation>
    <scope>IDENTIFICATION</scope>
</reference>
<evidence type="ECO:0000313" key="2">
    <source>
        <dbReference type="Proteomes" id="UP000265020"/>
    </source>
</evidence>
<organism evidence="1 2">
    <name type="scientific">Cyprinodon variegatus</name>
    <name type="common">Sheepshead minnow</name>
    <dbReference type="NCBI Taxonomy" id="28743"/>
    <lineage>
        <taxon>Eukaryota</taxon>
        <taxon>Metazoa</taxon>
        <taxon>Chordata</taxon>
        <taxon>Craniata</taxon>
        <taxon>Vertebrata</taxon>
        <taxon>Euteleostomi</taxon>
        <taxon>Actinopterygii</taxon>
        <taxon>Neopterygii</taxon>
        <taxon>Teleostei</taxon>
        <taxon>Neoteleostei</taxon>
        <taxon>Acanthomorphata</taxon>
        <taxon>Ovalentaria</taxon>
        <taxon>Atherinomorphae</taxon>
        <taxon>Cyprinodontiformes</taxon>
        <taxon>Cyprinodontidae</taxon>
        <taxon>Cyprinodon</taxon>
    </lineage>
</organism>
<dbReference type="STRING" id="28743.ENSCVAP00000010434"/>